<dbReference type="Proteomes" id="UP001215280">
    <property type="component" value="Unassembled WGS sequence"/>
</dbReference>
<name>A0AAD7MRZ5_9AGAR</name>
<gene>
    <name evidence="1" type="ORF">DFH07DRAFT_969936</name>
</gene>
<evidence type="ECO:0000313" key="1">
    <source>
        <dbReference type="EMBL" id="KAJ7728139.1"/>
    </source>
</evidence>
<dbReference type="AlphaFoldDB" id="A0AAD7MRZ5"/>
<accession>A0AAD7MRZ5</accession>
<comment type="caution">
    <text evidence="1">The sequence shown here is derived from an EMBL/GenBank/DDBJ whole genome shotgun (WGS) entry which is preliminary data.</text>
</comment>
<organism evidence="1 2">
    <name type="scientific">Mycena maculata</name>
    <dbReference type="NCBI Taxonomy" id="230809"/>
    <lineage>
        <taxon>Eukaryota</taxon>
        <taxon>Fungi</taxon>
        <taxon>Dikarya</taxon>
        <taxon>Basidiomycota</taxon>
        <taxon>Agaricomycotina</taxon>
        <taxon>Agaricomycetes</taxon>
        <taxon>Agaricomycetidae</taxon>
        <taxon>Agaricales</taxon>
        <taxon>Marasmiineae</taxon>
        <taxon>Mycenaceae</taxon>
        <taxon>Mycena</taxon>
    </lineage>
</organism>
<protein>
    <submittedName>
        <fullName evidence="1">Uncharacterized protein</fullName>
    </submittedName>
</protein>
<proteinExistence type="predicted"/>
<keyword evidence="2" id="KW-1185">Reference proteome</keyword>
<sequence length="239" mass="26485">MTNAPPGRPGGQDLLALRLRGLSRLGLYRGICVALVSTRFIFSVAAAGNTTKIYRSSSHSLNGVWLSTSVFRCSITAAPEITTPSIVSVAYCRTRGTNAYPLLIVRLKHPEIDDFPVRVKLLGFDGPVTVWPEPWSPTLVGTSRYDVLHTMTFPPTVHAPTIVDLLAELAAKWDHTRERIPHHALPCAENPVQWHRHKPRKGSAPLPRVTAEAKSAIVDAFPARRRRMQQEINFRSGDD</sequence>
<evidence type="ECO:0000313" key="2">
    <source>
        <dbReference type="Proteomes" id="UP001215280"/>
    </source>
</evidence>
<reference evidence="1" key="1">
    <citation type="submission" date="2023-03" db="EMBL/GenBank/DDBJ databases">
        <title>Massive genome expansion in bonnet fungi (Mycena s.s.) driven by repeated elements and novel gene families across ecological guilds.</title>
        <authorList>
            <consortium name="Lawrence Berkeley National Laboratory"/>
            <person name="Harder C.B."/>
            <person name="Miyauchi S."/>
            <person name="Viragh M."/>
            <person name="Kuo A."/>
            <person name="Thoen E."/>
            <person name="Andreopoulos B."/>
            <person name="Lu D."/>
            <person name="Skrede I."/>
            <person name="Drula E."/>
            <person name="Henrissat B."/>
            <person name="Morin E."/>
            <person name="Kohler A."/>
            <person name="Barry K."/>
            <person name="LaButti K."/>
            <person name="Morin E."/>
            <person name="Salamov A."/>
            <person name="Lipzen A."/>
            <person name="Mereny Z."/>
            <person name="Hegedus B."/>
            <person name="Baldrian P."/>
            <person name="Stursova M."/>
            <person name="Weitz H."/>
            <person name="Taylor A."/>
            <person name="Grigoriev I.V."/>
            <person name="Nagy L.G."/>
            <person name="Martin F."/>
            <person name="Kauserud H."/>
        </authorList>
    </citation>
    <scope>NUCLEOTIDE SEQUENCE</scope>
    <source>
        <strain evidence="1">CBHHK188m</strain>
    </source>
</reference>
<dbReference type="EMBL" id="JARJLG010000207">
    <property type="protein sequence ID" value="KAJ7728139.1"/>
    <property type="molecule type" value="Genomic_DNA"/>
</dbReference>